<dbReference type="GO" id="GO:0005886">
    <property type="term" value="C:plasma membrane"/>
    <property type="evidence" value="ECO:0007669"/>
    <property type="project" value="UniProtKB-SubCell"/>
</dbReference>
<evidence type="ECO:0000256" key="1">
    <source>
        <dbReference type="ARBA" id="ARBA00004651"/>
    </source>
</evidence>
<feature type="transmembrane region" description="Helical" evidence="8">
    <location>
        <begin position="369"/>
        <end position="389"/>
    </location>
</feature>
<dbReference type="PANTHER" id="PTHR33908">
    <property type="entry name" value="MANNOSYLTRANSFERASE YKCB-RELATED"/>
    <property type="match status" value="1"/>
</dbReference>
<dbReference type="GeneID" id="10669124"/>
<evidence type="ECO:0000313" key="9">
    <source>
        <dbReference type="EMBL" id="AEG18626.1"/>
    </source>
</evidence>
<evidence type="ECO:0000256" key="7">
    <source>
        <dbReference type="ARBA" id="ARBA00023136"/>
    </source>
</evidence>
<dbReference type="Proteomes" id="UP000009231">
    <property type="component" value="Chromosome"/>
</dbReference>
<feature type="transmembrane region" description="Helical" evidence="8">
    <location>
        <begin position="312"/>
        <end position="334"/>
    </location>
</feature>
<evidence type="ECO:0000256" key="2">
    <source>
        <dbReference type="ARBA" id="ARBA00022475"/>
    </source>
</evidence>
<reference evidence="9 10" key="1">
    <citation type="journal article" date="2014" name="Int. J. Syst. Evol. Microbiol.">
        <title>Methanobacterium paludis sp. nov. and a novel strain of Methanobacterium lacus isolated from northern peatlands.</title>
        <authorList>
            <person name="Cadillo-Quiroz H."/>
            <person name="Brauer S.L."/>
            <person name="Goodson N."/>
            <person name="Yavitt J.B."/>
            <person name="Zinder S.H."/>
        </authorList>
    </citation>
    <scope>NUCLEOTIDE SEQUENCE [LARGE SCALE GENOMIC DNA]</scope>
    <source>
        <strain evidence="10">DSM 25820 / JCM 18151 / SWAN1</strain>
    </source>
</reference>
<keyword evidence="2" id="KW-1003">Cell membrane</keyword>
<evidence type="ECO:0000256" key="6">
    <source>
        <dbReference type="ARBA" id="ARBA00022989"/>
    </source>
</evidence>
<dbReference type="KEGG" id="mew:MSWAN_1615"/>
<feature type="transmembrane region" description="Helical" evidence="8">
    <location>
        <begin position="81"/>
        <end position="103"/>
    </location>
</feature>
<keyword evidence="5 8" id="KW-0812">Transmembrane</keyword>
<keyword evidence="7 8" id="KW-0472">Membrane</keyword>
<keyword evidence="6 8" id="KW-1133">Transmembrane helix</keyword>
<dbReference type="GO" id="GO:0016763">
    <property type="term" value="F:pentosyltransferase activity"/>
    <property type="evidence" value="ECO:0007669"/>
    <property type="project" value="TreeGrafter"/>
</dbReference>
<proteinExistence type="predicted"/>
<organism evidence="9 10">
    <name type="scientific">Methanobacterium paludis (strain DSM 25820 / JCM 18151 / SWAN1)</name>
    <dbReference type="NCBI Taxonomy" id="868131"/>
    <lineage>
        <taxon>Archaea</taxon>
        <taxon>Methanobacteriati</taxon>
        <taxon>Methanobacteriota</taxon>
        <taxon>Methanomada group</taxon>
        <taxon>Methanobacteria</taxon>
        <taxon>Methanobacteriales</taxon>
        <taxon>Methanobacteriaceae</taxon>
        <taxon>Methanobacterium</taxon>
    </lineage>
</organism>
<dbReference type="RefSeq" id="WP_013826125.1">
    <property type="nucleotide sequence ID" value="NC_015574.1"/>
</dbReference>
<feature type="transmembrane region" description="Helical" evidence="8">
    <location>
        <begin position="183"/>
        <end position="199"/>
    </location>
</feature>
<evidence type="ECO:0000256" key="5">
    <source>
        <dbReference type="ARBA" id="ARBA00022692"/>
    </source>
</evidence>
<feature type="transmembrane region" description="Helical" evidence="8">
    <location>
        <begin position="12"/>
        <end position="32"/>
    </location>
</feature>
<feature type="transmembrane region" description="Helical" evidence="8">
    <location>
        <begin position="115"/>
        <end position="133"/>
    </location>
</feature>
<dbReference type="GO" id="GO:0008610">
    <property type="term" value="P:lipid biosynthetic process"/>
    <property type="evidence" value="ECO:0007669"/>
    <property type="project" value="UniProtKB-ARBA"/>
</dbReference>
<evidence type="ECO:0000256" key="4">
    <source>
        <dbReference type="ARBA" id="ARBA00022679"/>
    </source>
</evidence>
<feature type="transmembrane region" description="Helical" evidence="8">
    <location>
        <begin position="346"/>
        <end position="363"/>
    </location>
</feature>
<gene>
    <name evidence="9" type="ordered locus">MSWAN_1615</name>
</gene>
<dbReference type="eggNOG" id="arCOG00567">
    <property type="taxonomic scope" value="Archaea"/>
</dbReference>
<dbReference type="EMBL" id="CP002772">
    <property type="protein sequence ID" value="AEG18626.1"/>
    <property type="molecule type" value="Genomic_DNA"/>
</dbReference>
<keyword evidence="4" id="KW-0808">Transferase</keyword>
<evidence type="ECO:0000256" key="8">
    <source>
        <dbReference type="SAM" id="Phobius"/>
    </source>
</evidence>
<dbReference type="PANTHER" id="PTHR33908:SF11">
    <property type="entry name" value="MEMBRANE PROTEIN"/>
    <property type="match status" value="1"/>
</dbReference>
<evidence type="ECO:0000313" key="10">
    <source>
        <dbReference type="Proteomes" id="UP000009231"/>
    </source>
</evidence>
<dbReference type="InterPro" id="IPR050297">
    <property type="entry name" value="LipidA_mod_glycosyltrf_83"/>
</dbReference>
<feature type="transmembrane region" description="Helical" evidence="8">
    <location>
        <begin position="401"/>
        <end position="419"/>
    </location>
</feature>
<keyword evidence="3" id="KW-0328">Glycosyltransferase</keyword>
<evidence type="ECO:0008006" key="11">
    <source>
        <dbReference type="Google" id="ProtNLM"/>
    </source>
</evidence>
<dbReference type="HOGENOM" id="CLU_504010_0_0_2"/>
<accession>F6D2A9</accession>
<sequence>MRDYRSILKNNFDLILVLTLYSLLSVFFFSYYQYLINADGISYIGIAQKYVAGDWSNAINEYWGPLFSWLLIPFLLFNKTALYPLFSAKILSLIIGFFTIIGVERLSQNLGIERIFRVAVLFSLVPIVLYFAVASITPDLLVTCLLVYYLIVIFDPKYSNKLSNGIFCGIIGAAAYLTKTYALPFFCCSFCFFSLIYYFKSTSTDKKRNILKNFFLGIFIFFVISGVWIGTISDKYGHSTIGTSTEYNHALVGPTSQGHPMYYQGLLKPPNNSAVTVWEDPSNLKMEQWSPFESISYFKYQLNIIGKNVLLIINYIENFSLFSILIIIFSLVFIFKPSSEDSKNKLTCLLVTIILYCGGYTLILVEMRYIYLICILLLLMAFYLLNIAFKQNILNVKIRNILLMLLVISFIIPSTINLIQTANMGEGAYDLSQTLKADYGLQGNIASNGKWEYSLDTSYYLNDKYYGITKNTTNANDLQRELEDNNVSYYFVWDTNSDLQFSDYKKITNGNMAGLTIYSRINHLSN</sequence>
<dbReference type="OrthoDB" id="71474at2157"/>
<comment type="subcellular location">
    <subcellularLocation>
        <location evidence="1">Cell membrane</location>
        <topology evidence="1">Multi-pass membrane protein</topology>
    </subcellularLocation>
</comment>
<protein>
    <recommendedName>
        <fullName evidence="11">Glycosyltransferase RgtA/B/C/D-like domain-containing protein</fullName>
    </recommendedName>
</protein>
<keyword evidence="10" id="KW-1185">Reference proteome</keyword>
<evidence type="ECO:0000256" key="3">
    <source>
        <dbReference type="ARBA" id="ARBA00022676"/>
    </source>
</evidence>
<dbReference type="AlphaFoldDB" id="F6D2A9"/>
<name>F6D2A9_METPW</name>
<feature type="transmembrane region" description="Helical" evidence="8">
    <location>
        <begin position="211"/>
        <end position="229"/>
    </location>
</feature>